<evidence type="ECO:0000259" key="3">
    <source>
        <dbReference type="PROSITE" id="PS50887"/>
    </source>
</evidence>
<dbReference type="SMART" id="SM00267">
    <property type="entry name" value="GGDEF"/>
    <property type="match status" value="1"/>
</dbReference>
<dbReference type="InterPro" id="IPR035919">
    <property type="entry name" value="EAL_sf"/>
</dbReference>
<dbReference type="InterPro" id="IPR003660">
    <property type="entry name" value="HAMP_dom"/>
</dbReference>
<dbReference type="InterPro" id="IPR000160">
    <property type="entry name" value="GGDEF_dom"/>
</dbReference>
<dbReference type="Gene3D" id="6.10.340.10">
    <property type="match status" value="1"/>
</dbReference>
<dbReference type="InterPro" id="IPR050706">
    <property type="entry name" value="Cyclic-di-GMP_PDE-like"/>
</dbReference>
<dbReference type="PROSITE" id="PS50885">
    <property type="entry name" value="HAMP"/>
    <property type="match status" value="1"/>
</dbReference>
<dbReference type="Pfam" id="PF00563">
    <property type="entry name" value="EAL"/>
    <property type="match status" value="1"/>
</dbReference>
<evidence type="ECO:0000313" key="4">
    <source>
        <dbReference type="EMBL" id="HCE16529.1"/>
    </source>
</evidence>
<dbReference type="SMART" id="SM00304">
    <property type="entry name" value="HAMP"/>
    <property type="match status" value="1"/>
</dbReference>
<dbReference type="SUPFAM" id="SSF141868">
    <property type="entry name" value="EAL domain-like"/>
    <property type="match status" value="1"/>
</dbReference>
<dbReference type="InterPro" id="IPR043128">
    <property type="entry name" value="Rev_trsase/Diguanyl_cyclase"/>
</dbReference>
<dbReference type="CDD" id="cd01949">
    <property type="entry name" value="GGDEF"/>
    <property type="match status" value="1"/>
</dbReference>
<dbReference type="GO" id="GO:0007165">
    <property type="term" value="P:signal transduction"/>
    <property type="evidence" value="ECO:0007669"/>
    <property type="project" value="InterPro"/>
</dbReference>
<reference evidence="4 5" key="1">
    <citation type="journal article" date="2018" name="Nat. Biotechnol.">
        <title>A standardized bacterial taxonomy based on genome phylogeny substantially revises the tree of life.</title>
        <authorList>
            <person name="Parks D.H."/>
            <person name="Chuvochina M."/>
            <person name="Waite D.W."/>
            <person name="Rinke C."/>
            <person name="Skarshewski A."/>
            <person name="Chaumeil P.A."/>
            <person name="Hugenholtz P."/>
        </authorList>
    </citation>
    <scope>NUCLEOTIDE SEQUENCE [LARGE SCALE GENOMIC DNA]</scope>
    <source>
        <strain evidence="4">UBA8781</strain>
    </source>
</reference>
<feature type="domain" description="HAMP" evidence="2">
    <location>
        <begin position="279"/>
        <end position="332"/>
    </location>
</feature>
<dbReference type="Proteomes" id="UP000264141">
    <property type="component" value="Unassembled WGS sequence"/>
</dbReference>
<evidence type="ECO:0008006" key="6">
    <source>
        <dbReference type="Google" id="ProtNLM"/>
    </source>
</evidence>
<dbReference type="SMART" id="SM00052">
    <property type="entry name" value="EAL"/>
    <property type="match status" value="1"/>
</dbReference>
<feature type="domain" description="GGDEF" evidence="3">
    <location>
        <begin position="376"/>
        <end position="508"/>
    </location>
</feature>
<dbReference type="InterPro" id="IPR029787">
    <property type="entry name" value="Nucleotide_cyclase"/>
</dbReference>
<organism evidence="4 5">
    <name type="scientific">Anaerolinea thermolimosa</name>
    <dbReference type="NCBI Taxonomy" id="229919"/>
    <lineage>
        <taxon>Bacteria</taxon>
        <taxon>Bacillati</taxon>
        <taxon>Chloroflexota</taxon>
        <taxon>Anaerolineae</taxon>
        <taxon>Anaerolineales</taxon>
        <taxon>Anaerolineaceae</taxon>
        <taxon>Anaerolinea</taxon>
    </lineage>
</organism>
<sequence length="778" mass="86442">MHRRPSSIRRRITTLILIASLILTAVSALASVLVLLSEFSRLEENLLRDDLQSVVALVQSQSELLLQATRLAALSEGAGAAPPGLPESWLDALRIEVLASVDSSGRVERIRSSGGGPASPAWVAFLEANPLTPEQARSGQTGLVMLDGQVWLAATQPSAEGALIAARRLDEGFFQQIANRVQGGIRLYGFDDPQLPADFAAARENFLQSGQATLQTLPDHSLAAFHVFPGLNGQPALILQLVKPRNGFQQGRWNMAFFALATLATGGLLALILSQQIDRQVTSRLEELYTGIQRIREARDFSLRLHLSGDDELAHLAGGINEAIQALETSTLALHENQERLSYEATHDALTGFPNRLFFTQRLNQALALLEMGRTPQVALLFIDVDAFKLINESYDHPFGDRVLVLFAERLKGCLRADDVLARLGGDEFAVLLENVHEPEEAERVARRILEETRRSFELEGHSLFLTCSIGIATASRLMRGEELLRNADMAMYSAKERGKACYALFDETMHHQAIHRLNLENDLRRAIEREEFVVYYQPIVSMFDGRVTALEALMRWQHPERGLLLPESFLNVAKETGLINALNFILFRQSFRQLRQWRDQGFKDIRLALNISARVLPETSFWALFESELEAAGVPPTAIQIEVVESEMAASIDSTLHALERLQQMGVTISVDDFGTGYSSLAYLKRLPIHSLKIDRTFIKDVINDRDDAAIVSAMIVMAHVLDLDVVAEGVETESQFRFLLDQSCEKAQGYLLAHPQPPETVTQLLHSGKALLPDQD</sequence>
<feature type="domain" description="EAL" evidence="1">
    <location>
        <begin position="517"/>
        <end position="771"/>
    </location>
</feature>
<dbReference type="PROSITE" id="PS50887">
    <property type="entry name" value="GGDEF"/>
    <property type="match status" value="1"/>
</dbReference>
<dbReference type="PANTHER" id="PTHR33121:SF70">
    <property type="entry name" value="SIGNALING PROTEIN YKOW"/>
    <property type="match status" value="1"/>
</dbReference>
<dbReference type="NCBIfam" id="TIGR00254">
    <property type="entry name" value="GGDEF"/>
    <property type="match status" value="1"/>
</dbReference>
<dbReference type="InterPro" id="IPR001633">
    <property type="entry name" value="EAL_dom"/>
</dbReference>
<evidence type="ECO:0000259" key="2">
    <source>
        <dbReference type="PROSITE" id="PS50885"/>
    </source>
</evidence>
<comment type="caution">
    <text evidence="4">The sequence shown here is derived from an EMBL/GenBank/DDBJ whole genome shotgun (WGS) entry which is preliminary data.</text>
</comment>
<dbReference type="PANTHER" id="PTHR33121">
    <property type="entry name" value="CYCLIC DI-GMP PHOSPHODIESTERASE PDEF"/>
    <property type="match status" value="1"/>
</dbReference>
<dbReference type="Pfam" id="PF00990">
    <property type="entry name" value="GGDEF"/>
    <property type="match status" value="1"/>
</dbReference>
<dbReference type="CDD" id="cd01948">
    <property type="entry name" value="EAL"/>
    <property type="match status" value="1"/>
</dbReference>
<dbReference type="EMBL" id="DPBP01000005">
    <property type="protein sequence ID" value="HCE16529.1"/>
    <property type="molecule type" value="Genomic_DNA"/>
</dbReference>
<dbReference type="Gene3D" id="3.20.20.450">
    <property type="entry name" value="EAL domain"/>
    <property type="match status" value="1"/>
</dbReference>
<dbReference type="CDD" id="cd06225">
    <property type="entry name" value="HAMP"/>
    <property type="match status" value="1"/>
</dbReference>
<accession>A0A3D1JD70</accession>
<dbReference type="STRING" id="229919.GCA_001050195_03031"/>
<evidence type="ECO:0000313" key="5">
    <source>
        <dbReference type="Proteomes" id="UP000264141"/>
    </source>
</evidence>
<dbReference type="AlphaFoldDB" id="A0A3D1JD70"/>
<dbReference type="SUPFAM" id="SSF55073">
    <property type="entry name" value="Nucleotide cyclase"/>
    <property type="match status" value="1"/>
</dbReference>
<protein>
    <recommendedName>
        <fullName evidence="6">EAL domain-containing protein</fullName>
    </recommendedName>
</protein>
<dbReference type="GO" id="GO:0071111">
    <property type="term" value="F:cyclic-guanylate-specific phosphodiesterase activity"/>
    <property type="evidence" value="ECO:0007669"/>
    <property type="project" value="InterPro"/>
</dbReference>
<evidence type="ECO:0000259" key="1">
    <source>
        <dbReference type="PROSITE" id="PS50883"/>
    </source>
</evidence>
<dbReference type="PROSITE" id="PS50883">
    <property type="entry name" value="EAL"/>
    <property type="match status" value="1"/>
</dbReference>
<name>A0A3D1JD70_9CHLR</name>
<dbReference type="Gene3D" id="3.30.70.270">
    <property type="match status" value="1"/>
</dbReference>
<dbReference type="Pfam" id="PF00672">
    <property type="entry name" value="HAMP"/>
    <property type="match status" value="1"/>
</dbReference>
<gene>
    <name evidence="4" type="ORF">DEQ80_01590</name>
</gene>
<proteinExistence type="predicted"/>
<dbReference type="GO" id="GO:0016020">
    <property type="term" value="C:membrane"/>
    <property type="evidence" value="ECO:0007669"/>
    <property type="project" value="InterPro"/>
</dbReference>